<evidence type="ECO:0000256" key="1">
    <source>
        <dbReference type="ARBA" id="ARBA00004123"/>
    </source>
</evidence>
<evidence type="ECO:0000256" key="4">
    <source>
        <dbReference type="ARBA" id="ARBA00023163"/>
    </source>
</evidence>
<reference evidence="7 8" key="1">
    <citation type="submission" date="2024-02" db="EMBL/GenBank/DDBJ databases">
        <authorList>
            <consortium name="ELIXIR-Norway"/>
            <consortium name="Elixir Norway"/>
        </authorList>
    </citation>
    <scope>NUCLEOTIDE SEQUENCE [LARGE SCALE GENOMIC DNA]</scope>
</reference>
<feature type="region of interest" description="Disordered" evidence="6">
    <location>
        <begin position="1314"/>
        <end position="1336"/>
    </location>
</feature>
<evidence type="ECO:0000256" key="5">
    <source>
        <dbReference type="ARBA" id="ARBA00023242"/>
    </source>
</evidence>
<evidence type="ECO:0000256" key="2">
    <source>
        <dbReference type="ARBA" id="ARBA00010222"/>
    </source>
</evidence>
<sequence length="1588" mass="176737">MEVSSGGGGGGGGQSVGSIRIAIQDLFNVYLGRSLNSKLDGNVQETITSSVRKRVSAASRPQPPKEEQFPTDFLQLFSQFTDQEQGRAVTEAVLAPLLIQCSSHGPQTDFLYTTLQMLAKLGVVRWDSFLPMLLQATGTTETNDLPLSGISQGGSMGSLVGQAGGPVALMMGGAAAATSSGSPSPSSNLLTSPARSSAIVSAAHPNSEQLSVNASQLSASSNTVILGARVMNWLRPLVCKIVLAALQGDLKPVTCLEVLLQVVQWINTCDTKGETAKEEEGPTGRRKQNLEYRMWLPSCVDVISALIDESKCRIPFYALLHDRTQLQVVEQWPEDEALFALYLEVHRRRDKIALHMLPLDQHLHCPTFATLRIPSLTYPGTMGEPLHGEEVANAVPRGSVEWDKAMRCLRQALRSCVSNDWWKKVLVLAPRLKKIGQQPTTPRTAAIYLGQPALEFSAEMTSDAAVERVMELMQPLPTGKSARWQEWLMFADLFYYLMSTGYIDFLDFIDKLAARFATGTVMPSNHVTWLLAQVFRLETVSTALSSDSQVETARKLLSFNMAERSVDQSGMTAQALLLDYVGSSQTLRLWSINRTMMDHLHGNRMQEHMQKGKLIDEWWKQVFKGDRVLDYSMLDEKSMGMVWVLSNTMTQPISEALMTWFKSSGVVDFTLPSNNVGQPGERLSLIHETRPLPITLLSGLSLHLCIRIVTQIEELIFSGQVVPSIAMVETYVRLLLVAPQSLFRQHYNGMMHRFQSGMAKPGVSLLLLELLNFRLVPLYRFHNKQKNLIIDITKILITAKVKRGEHRLFRLAENLGMNLILNLREVMLIKKELKGATTEFTETLNRIMVVNLAFTMKTRGIADFEQMVYLKPALEQILTSSQHTWSEKTMRHFPALLREALAGRPDKRSQILQSWQQSEAMVMNQCRQMLVASTDPNYVVSYITHSIPQHRQFLCAGAWMLMDGHTETISIASLGRALKELSPEEVTTNVYMMVDVLLHSIHLQLQHGHSLQDLLLRASAGLAHFMWSQELLPFDVVLLALTDRDDDTHALRLVGLLLDRPEFQQRVQTYYVNRGQTEHWLQTGPFQRHEPPQVLGSHLAGKDRYPVFFDDMCLRALPVIPLIIYRLIENDATETAERLLMVYAPLIFYHPTRFSFVRDTLAYFYGHLPTKLVRRLLSSMDLAKIPFSEAFLQHIKSVNSGNSPSYDYFANLLVGLVNNVIPPLNGKTKTSPMGVDGPPTLSRPGPNRGQAASSPTTSNTSEVNKAFYLHQDPGTYNQLLLETAVVELLSLPPPPTQIVAMLIQIAVRLPVSHAQPGTPRSPLSPSSLGDPLSGSNAAGLTSPTTQFASSPLMIQACGLLLAQLPTAFHVAIYSETVRIIKKDCWWLTDPSKQSRDLDSIFGYSTWDPSWAVQDETATVIGNTVALLHAIGANLPFEWLEGMHAVITLQRPITSLVHLRLCYRIMGPLLPRLLISRPLFAKTLALLLTILADVFGRSPQVSSVTEASEISDLVDFLHHAVMMEVQMTGQAGGRPRPDTLVLCTKAVERLRPDLQHLFRHLSADPNSSIYAATHPKLLQRTAPPLMGVM</sequence>
<dbReference type="PANTHER" id="PTHR12691:SF10">
    <property type="entry name" value="MEDIATOR OF RNA POLYMERASE II TRANSCRIPTION SUBUNIT 23"/>
    <property type="match status" value="1"/>
</dbReference>
<dbReference type="Proteomes" id="UP001497512">
    <property type="component" value="Chromosome 1"/>
</dbReference>
<proteinExistence type="inferred from homology"/>
<dbReference type="EMBL" id="OZ019893">
    <property type="protein sequence ID" value="CAK9189610.1"/>
    <property type="molecule type" value="Genomic_DNA"/>
</dbReference>
<evidence type="ECO:0000313" key="7">
    <source>
        <dbReference type="EMBL" id="CAK9189610.1"/>
    </source>
</evidence>
<dbReference type="Pfam" id="PF11573">
    <property type="entry name" value="Med23"/>
    <property type="match status" value="1"/>
</dbReference>
<keyword evidence="5" id="KW-0539">Nucleus</keyword>
<evidence type="ECO:0008006" key="9">
    <source>
        <dbReference type="Google" id="ProtNLM"/>
    </source>
</evidence>
<keyword evidence="8" id="KW-1185">Reference proteome</keyword>
<keyword evidence="3" id="KW-0805">Transcription regulation</keyword>
<name>A0ABP0T7W9_9BRYO</name>
<evidence type="ECO:0000313" key="8">
    <source>
        <dbReference type="Proteomes" id="UP001497512"/>
    </source>
</evidence>
<dbReference type="InterPro" id="IPR021629">
    <property type="entry name" value="Mediator_Med23"/>
</dbReference>
<evidence type="ECO:0000256" key="3">
    <source>
        <dbReference type="ARBA" id="ARBA00023015"/>
    </source>
</evidence>
<feature type="region of interest" description="Disordered" evidence="6">
    <location>
        <begin position="1227"/>
        <end position="1259"/>
    </location>
</feature>
<comment type="subcellular location">
    <subcellularLocation>
        <location evidence="1">Nucleus</location>
    </subcellularLocation>
</comment>
<gene>
    <name evidence="7" type="ORF">CSSPTR1EN2_LOCUS261</name>
</gene>
<feature type="compositionally biased region" description="Low complexity" evidence="6">
    <location>
        <begin position="1316"/>
        <end position="1335"/>
    </location>
</feature>
<accession>A0ABP0T7W9</accession>
<protein>
    <recommendedName>
        <fullName evidence="9">Mediator of RNA polymerase II transcription subunit 23</fullName>
    </recommendedName>
</protein>
<feature type="compositionally biased region" description="Polar residues" evidence="6">
    <location>
        <begin position="1250"/>
        <end position="1259"/>
    </location>
</feature>
<keyword evidence="4" id="KW-0804">Transcription</keyword>
<organism evidence="7 8">
    <name type="scientific">Sphagnum troendelagicum</name>
    <dbReference type="NCBI Taxonomy" id="128251"/>
    <lineage>
        <taxon>Eukaryota</taxon>
        <taxon>Viridiplantae</taxon>
        <taxon>Streptophyta</taxon>
        <taxon>Embryophyta</taxon>
        <taxon>Bryophyta</taxon>
        <taxon>Sphagnophytina</taxon>
        <taxon>Sphagnopsida</taxon>
        <taxon>Sphagnales</taxon>
        <taxon>Sphagnaceae</taxon>
        <taxon>Sphagnum</taxon>
    </lineage>
</organism>
<comment type="similarity">
    <text evidence="2">Belongs to the Mediator complex subunit 23 family.</text>
</comment>
<evidence type="ECO:0000256" key="6">
    <source>
        <dbReference type="SAM" id="MobiDB-lite"/>
    </source>
</evidence>
<dbReference type="PANTHER" id="PTHR12691">
    <property type="entry name" value="MEDIATOR OF RNA POLYMERASE II TRANSCRIPTION SUBUNIT 23"/>
    <property type="match status" value="1"/>
</dbReference>